<dbReference type="InterPro" id="IPR006439">
    <property type="entry name" value="HAD-SF_hydro_IA"/>
</dbReference>
<dbReference type="EMBL" id="VFBM01000006">
    <property type="protein sequence ID" value="TNX91641.1"/>
    <property type="molecule type" value="Genomic_DNA"/>
</dbReference>
<protein>
    <submittedName>
        <fullName evidence="1">HAD family phosphatase</fullName>
    </submittedName>
</protein>
<dbReference type="PANTHER" id="PTHR18901">
    <property type="entry name" value="2-DEOXYGLUCOSE-6-PHOSPHATE PHOSPHATASE 2"/>
    <property type="match status" value="1"/>
</dbReference>
<name>A0A8H2PUN8_ACIRA</name>
<dbReference type="PANTHER" id="PTHR18901:SF38">
    <property type="entry name" value="PSEUDOURIDINE-5'-PHOSPHATASE"/>
    <property type="match status" value="1"/>
</dbReference>
<dbReference type="InterPro" id="IPR041492">
    <property type="entry name" value="HAD_2"/>
</dbReference>
<organism evidence="1 2">
    <name type="scientific">Acinetobacter radioresistens</name>
    <dbReference type="NCBI Taxonomy" id="40216"/>
    <lineage>
        <taxon>Bacteria</taxon>
        <taxon>Pseudomonadati</taxon>
        <taxon>Pseudomonadota</taxon>
        <taxon>Gammaproteobacteria</taxon>
        <taxon>Moraxellales</taxon>
        <taxon>Moraxellaceae</taxon>
        <taxon>Acinetobacter</taxon>
    </lineage>
</organism>
<dbReference type="InterPro" id="IPR036412">
    <property type="entry name" value="HAD-like_sf"/>
</dbReference>
<dbReference type="Gene3D" id="3.40.50.1000">
    <property type="entry name" value="HAD superfamily/HAD-like"/>
    <property type="match status" value="1"/>
</dbReference>
<sequence>MFSNKKVICFDLDGTLIDSVGIWNDIDAHLIESLRGQNISLSQIQQQRDQQLNLFRTHADPYLEYCGFLKDSYGSALSKQEIKTLRYTISQHFLDQVIRLKPYAEHFIKELQQQNFLLALATTTSIHNIQRYQQNNPNIYQKIDFNTQFSLILTRENVTRIKPDPEVYLKTLAHFQITASECLIIEDSLVGVEAAHAAGIQVVAIYDEHSQHEQDQIRLKADYIVQDYKELLEVLNQQAVSSVWSKKI</sequence>
<dbReference type="InterPro" id="IPR023214">
    <property type="entry name" value="HAD_sf"/>
</dbReference>
<dbReference type="KEGG" id="arj:DOM24_14230"/>
<dbReference type="Pfam" id="PF13419">
    <property type="entry name" value="HAD_2"/>
    <property type="match status" value="1"/>
</dbReference>
<dbReference type="CDD" id="cd07505">
    <property type="entry name" value="HAD_BPGM-like"/>
    <property type="match status" value="1"/>
</dbReference>
<dbReference type="SFLD" id="SFLDS00003">
    <property type="entry name" value="Haloacid_Dehalogenase"/>
    <property type="match status" value="1"/>
</dbReference>
<dbReference type="GeneID" id="56307260"/>
<dbReference type="PRINTS" id="PR00413">
    <property type="entry name" value="HADHALOGNASE"/>
</dbReference>
<accession>A0A8H2PUN8</accession>
<proteinExistence type="predicted"/>
<gene>
    <name evidence="1" type="ORF">FHY67_08765</name>
</gene>
<dbReference type="Gene3D" id="1.10.150.240">
    <property type="entry name" value="Putative phosphatase, domain 2"/>
    <property type="match status" value="1"/>
</dbReference>
<evidence type="ECO:0000313" key="1">
    <source>
        <dbReference type="EMBL" id="TNX91641.1"/>
    </source>
</evidence>
<dbReference type="GO" id="GO:0016791">
    <property type="term" value="F:phosphatase activity"/>
    <property type="evidence" value="ECO:0007669"/>
    <property type="project" value="TreeGrafter"/>
</dbReference>
<dbReference type="InterPro" id="IPR023198">
    <property type="entry name" value="PGP-like_dom2"/>
</dbReference>
<dbReference type="NCBIfam" id="TIGR01509">
    <property type="entry name" value="HAD-SF-IA-v3"/>
    <property type="match status" value="1"/>
</dbReference>
<dbReference type="Proteomes" id="UP000314285">
    <property type="component" value="Unassembled WGS sequence"/>
</dbReference>
<dbReference type="SUPFAM" id="SSF56784">
    <property type="entry name" value="HAD-like"/>
    <property type="match status" value="1"/>
</dbReference>
<comment type="caution">
    <text evidence="1">The sequence shown here is derived from an EMBL/GenBank/DDBJ whole genome shotgun (WGS) entry which is preliminary data.</text>
</comment>
<dbReference type="SFLD" id="SFLDG01129">
    <property type="entry name" value="C1.5:_HAD__Beta-PGM__Phosphata"/>
    <property type="match status" value="1"/>
</dbReference>
<evidence type="ECO:0000313" key="2">
    <source>
        <dbReference type="Proteomes" id="UP000314285"/>
    </source>
</evidence>
<reference evidence="1 2" key="1">
    <citation type="submission" date="2019-06" db="EMBL/GenBank/DDBJ databases">
        <title>Genome of Acinetobacter radioresistens APH1, a phenol degrading strain.</title>
        <authorList>
            <person name="Liu Y."/>
        </authorList>
    </citation>
    <scope>NUCLEOTIDE SEQUENCE [LARGE SCALE GENOMIC DNA]</scope>
    <source>
        <strain evidence="1 2">APH1</strain>
    </source>
</reference>
<dbReference type="RefSeq" id="WP_005023898.1">
    <property type="nucleotide sequence ID" value="NZ_CP027365.1"/>
</dbReference>
<dbReference type="AlphaFoldDB" id="A0A8H2PUN8"/>